<feature type="compositionally biased region" description="Basic and acidic residues" evidence="1">
    <location>
        <begin position="1"/>
        <end position="12"/>
    </location>
</feature>
<reference evidence="3" key="2">
    <citation type="submission" date="2020-05" db="UniProtKB">
        <authorList>
            <consortium name="EnsemblMetazoa"/>
        </authorList>
    </citation>
    <scope>IDENTIFICATION</scope>
</reference>
<organism evidence="2">
    <name type="scientific">Anopheles sinensis</name>
    <name type="common">Mosquito</name>
    <dbReference type="NCBI Taxonomy" id="74873"/>
    <lineage>
        <taxon>Eukaryota</taxon>
        <taxon>Metazoa</taxon>
        <taxon>Ecdysozoa</taxon>
        <taxon>Arthropoda</taxon>
        <taxon>Hexapoda</taxon>
        <taxon>Insecta</taxon>
        <taxon>Pterygota</taxon>
        <taxon>Neoptera</taxon>
        <taxon>Endopterygota</taxon>
        <taxon>Diptera</taxon>
        <taxon>Nematocera</taxon>
        <taxon>Culicoidea</taxon>
        <taxon>Culicidae</taxon>
        <taxon>Anophelinae</taxon>
        <taxon>Anopheles</taxon>
    </lineage>
</organism>
<evidence type="ECO:0000313" key="4">
    <source>
        <dbReference type="Proteomes" id="UP000030765"/>
    </source>
</evidence>
<evidence type="ECO:0000256" key="1">
    <source>
        <dbReference type="SAM" id="MobiDB-lite"/>
    </source>
</evidence>
<proteinExistence type="predicted"/>
<feature type="region of interest" description="Disordered" evidence="1">
    <location>
        <begin position="1"/>
        <end position="29"/>
    </location>
</feature>
<dbReference type="VEuPathDB" id="VectorBase:ASIC021831"/>
<evidence type="ECO:0000313" key="2">
    <source>
        <dbReference type="EMBL" id="KFB53593.1"/>
    </source>
</evidence>
<dbReference type="Proteomes" id="UP000030765">
    <property type="component" value="Unassembled WGS sequence"/>
</dbReference>
<dbReference type="AlphaFoldDB" id="A0A084WTP9"/>
<keyword evidence="4" id="KW-1185">Reference proteome</keyword>
<dbReference type="EnsemblMetazoa" id="ASIC021831-RA">
    <property type="protein sequence ID" value="ASIC021831-PA"/>
    <property type="gene ID" value="ASIC021831"/>
</dbReference>
<gene>
    <name evidence="2" type="ORF">ZHAS_00021831</name>
</gene>
<sequence>MIQDDAHDDKDGMVYGRQMNGNEKAERERIKEKRLPIPYRYHGAYHLAEIDERLRYGMGTVSGKETAVWKPIVRSFPDGPNSISGNIIFRLPVLAPSILLVR</sequence>
<accession>A0A084WTP9</accession>
<reference evidence="2 4" key="1">
    <citation type="journal article" date="2014" name="BMC Genomics">
        <title>Genome sequence of Anopheles sinensis provides insight into genetics basis of mosquito competence for malaria parasites.</title>
        <authorList>
            <person name="Zhou D."/>
            <person name="Zhang D."/>
            <person name="Ding G."/>
            <person name="Shi L."/>
            <person name="Hou Q."/>
            <person name="Ye Y."/>
            <person name="Xu Y."/>
            <person name="Zhou H."/>
            <person name="Xiong C."/>
            <person name="Li S."/>
            <person name="Yu J."/>
            <person name="Hong S."/>
            <person name="Yu X."/>
            <person name="Zou P."/>
            <person name="Chen C."/>
            <person name="Chang X."/>
            <person name="Wang W."/>
            <person name="Lv Y."/>
            <person name="Sun Y."/>
            <person name="Ma L."/>
            <person name="Shen B."/>
            <person name="Zhu C."/>
        </authorList>
    </citation>
    <scope>NUCLEOTIDE SEQUENCE [LARGE SCALE GENOMIC DNA]</scope>
</reference>
<evidence type="ECO:0000313" key="3">
    <source>
        <dbReference type="EnsemblMetazoa" id="ASIC021831-PA"/>
    </source>
</evidence>
<dbReference type="EMBL" id="ATLV01026907">
    <property type="status" value="NOT_ANNOTATED_CDS"/>
    <property type="molecule type" value="Genomic_DNA"/>
</dbReference>
<dbReference type="EMBL" id="KE525420">
    <property type="protein sequence ID" value="KFB53593.1"/>
    <property type="molecule type" value="Genomic_DNA"/>
</dbReference>
<protein>
    <submittedName>
        <fullName evidence="2 3">Uncharacterized protein</fullName>
    </submittedName>
</protein>
<name>A0A084WTP9_ANOSI</name>